<evidence type="ECO:0000313" key="1">
    <source>
        <dbReference type="EMBL" id="NDY94624.1"/>
    </source>
</evidence>
<proteinExistence type="predicted"/>
<protein>
    <submittedName>
        <fullName evidence="1">Uncharacterized protein</fullName>
    </submittedName>
</protein>
<dbReference type="EMBL" id="JAAGSC010000031">
    <property type="protein sequence ID" value="NDY94624.1"/>
    <property type="molecule type" value="Genomic_DNA"/>
</dbReference>
<dbReference type="Proteomes" id="UP000484885">
    <property type="component" value="Unassembled WGS sequence"/>
</dbReference>
<evidence type="ECO:0000313" key="2">
    <source>
        <dbReference type="Proteomes" id="UP000484885"/>
    </source>
</evidence>
<dbReference type="RefSeq" id="WP_164209504.1">
    <property type="nucleotide sequence ID" value="NZ_JAAGSC010000031.1"/>
</dbReference>
<sequence>MTIIDWIKPRMNADEHGCFLQRRLPSFICVHLRSSAVKLIAEEQRHD</sequence>
<keyword evidence="2" id="KW-1185">Reference proteome</keyword>
<gene>
    <name evidence="1" type="ORF">G3I74_02635</name>
</gene>
<accession>A0A845UVR3</accession>
<organism evidence="1 2">
    <name type="scientific">Wenzhouxiangella limi</name>
    <dbReference type="NCBI Taxonomy" id="2707351"/>
    <lineage>
        <taxon>Bacteria</taxon>
        <taxon>Pseudomonadati</taxon>
        <taxon>Pseudomonadota</taxon>
        <taxon>Gammaproteobacteria</taxon>
        <taxon>Chromatiales</taxon>
        <taxon>Wenzhouxiangellaceae</taxon>
        <taxon>Wenzhouxiangella</taxon>
    </lineage>
</organism>
<reference evidence="1 2" key="1">
    <citation type="submission" date="2020-02" db="EMBL/GenBank/DDBJ databases">
        <authorList>
            <person name="Zhang X.-Y."/>
        </authorList>
    </citation>
    <scope>NUCLEOTIDE SEQUENCE [LARGE SCALE GENOMIC DNA]</scope>
    <source>
        <strain evidence="1 2">C33</strain>
    </source>
</reference>
<comment type="caution">
    <text evidence="1">The sequence shown here is derived from an EMBL/GenBank/DDBJ whole genome shotgun (WGS) entry which is preliminary data.</text>
</comment>
<dbReference type="AlphaFoldDB" id="A0A845UVR3"/>
<name>A0A845UVR3_9GAMM</name>